<feature type="transmembrane region" description="Helical" evidence="1">
    <location>
        <begin position="193"/>
        <end position="211"/>
    </location>
</feature>
<keyword evidence="1" id="KW-1133">Transmembrane helix</keyword>
<organism evidence="2 3">
    <name type="scientific">Micromonospora globbae</name>
    <dbReference type="NCBI Taxonomy" id="1894969"/>
    <lineage>
        <taxon>Bacteria</taxon>
        <taxon>Bacillati</taxon>
        <taxon>Actinomycetota</taxon>
        <taxon>Actinomycetes</taxon>
        <taxon>Micromonosporales</taxon>
        <taxon>Micromonosporaceae</taxon>
        <taxon>Micromonospora</taxon>
    </lineage>
</organism>
<accession>A0A420F596</accession>
<reference evidence="2 3" key="1">
    <citation type="journal article" date="2018" name="Int. J. Syst. Evol. Microbiol.">
        <title>Micromonospora globbae sp. nov., an endophytic actinomycete isolated from roots of Globba winitii C. H. Wright.</title>
        <authorList>
            <person name="Kuncharoen N."/>
            <person name="Pittayakhajonwut P."/>
            <person name="Tanasupawat S."/>
        </authorList>
    </citation>
    <scope>NUCLEOTIDE SEQUENCE [LARGE SCALE GENOMIC DNA]</scope>
    <source>
        <strain evidence="2 3">WPS1-2</strain>
    </source>
</reference>
<dbReference type="OrthoDB" id="5187995at2"/>
<evidence type="ECO:0000313" key="2">
    <source>
        <dbReference type="EMBL" id="RKF28099.1"/>
    </source>
</evidence>
<dbReference type="Proteomes" id="UP000285744">
    <property type="component" value="Unassembled WGS sequence"/>
</dbReference>
<protein>
    <submittedName>
        <fullName evidence="2">Uncharacterized protein</fullName>
    </submittedName>
</protein>
<name>A0A420F596_9ACTN</name>
<comment type="caution">
    <text evidence="2">The sequence shown here is derived from an EMBL/GenBank/DDBJ whole genome shotgun (WGS) entry which is preliminary data.</text>
</comment>
<dbReference type="AlphaFoldDB" id="A0A420F596"/>
<dbReference type="EMBL" id="RAQQ01000004">
    <property type="protein sequence ID" value="RKF28099.1"/>
    <property type="molecule type" value="Genomic_DNA"/>
</dbReference>
<dbReference type="NCBIfam" id="NF038403">
    <property type="entry name" value="perm_prefix_1"/>
    <property type="match status" value="1"/>
</dbReference>
<feature type="transmembrane region" description="Helical" evidence="1">
    <location>
        <begin position="89"/>
        <end position="107"/>
    </location>
</feature>
<evidence type="ECO:0000313" key="3">
    <source>
        <dbReference type="Proteomes" id="UP000285744"/>
    </source>
</evidence>
<evidence type="ECO:0000256" key="1">
    <source>
        <dbReference type="SAM" id="Phobius"/>
    </source>
</evidence>
<gene>
    <name evidence="2" type="ORF">D7I43_07120</name>
</gene>
<sequence>MPRYDDVLVEDHLRELAVRLRGPARMKADLLAEARDGLLDAVEAYRADGLPGAEAERRAVAEFGSPAQLLPAWQAELAVGALRGLSLRVLALASVLVVGGDLTWRGASWSDGPRPPEGYLFLSASVNGVWVAALALAAAGLLLVRVAARSAHPALPALVRLAGVGLLASLAIGVLTGASLFGWSVGLWDAALTWPPMIIGAMVVGAGYLWIGRAARTWLLATR</sequence>
<feature type="transmembrane region" description="Helical" evidence="1">
    <location>
        <begin position="158"/>
        <end position="181"/>
    </location>
</feature>
<dbReference type="InterPro" id="IPR047928">
    <property type="entry name" value="Perm_prefix_1"/>
</dbReference>
<feature type="transmembrane region" description="Helical" evidence="1">
    <location>
        <begin position="119"/>
        <end position="146"/>
    </location>
</feature>
<keyword evidence="1" id="KW-0812">Transmembrane</keyword>
<keyword evidence="1" id="KW-0472">Membrane</keyword>
<dbReference type="RefSeq" id="WP_120327587.1">
    <property type="nucleotide sequence ID" value="NZ_CP109307.1"/>
</dbReference>
<proteinExistence type="predicted"/>